<evidence type="ECO:0000256" key="3">
    <source>
        <dbReference type="PROSITE-ProRule" id="PRU00339"/>
    </source>
</evidence>
<dbReference type="InterPro" id="IPR011990">
    <property type="entry name" value="TPR-like_helical_dom_sf"/>
</dbReference>
<keyword evidence="1" id="KW-0677">Repeat</keyword>
<dbReference type="RefSeq" id="WP_188665255.1">
    <property type="nucleotide sequence ID" value="NZ_BMKC01000003.1"/>
</dbReference>
<evidence type="ECO:0000256" key="4">
    <source>
        <dbReference type="SAM" id="SignalP"/>
    </source>
</evidence>
<sequence length="551" mass="59216">MIWSKSRPIAVLALALAGAMPAAARPADVLEPVMAGEFALQAGDFGQAAGHYLRAAEGSRDPGLSERAARIALLAGQPEPAAAAIARWRELSPDSLPAAAAAIQLALDLGDADRAVAEAVALMDPARPAGFPVLLSALGDARDTRAGVARKVLRGLYESNHMPATLGGWLAVAGLARRLEDRPLAERLVVEGVERFPDDPRALLLEAARLRELGRDEAARGQLAGLGDPAALAPELRRSAARQYALLGDRLAAAATLGHGPQDEDSLRQRARWLIADGDRKALGELYAEVVGLADTPTPERRLLLGLLAESLLRWPEARAWYASVPRGPGHDQAMLRRAGAEGRLGRLDQALATLHELQVDQAADGEYIRDAYLLEAELLERRGRGDDALASLGRALDIFEGDPALLYARAMQHERAGRIDASLADLQRILDEHPDSPQALNAYGYALAVHREAWAEALPYLERALELAPGSGAILDSVGWVHFKLGRRDSALALLRKAWAARRDPEIAAHLGEVLWQAGERAEARKVWRAGLRLDPDNPSLKHALESHAP</sequence>
<dbReference type="InterPro" id="IPR051012">
    <property type="entry name" value="CellSynth/LPSAsmb/PSIAsmb"/>
</dbReference>
<keyword evidence="6" id="KW-1185">Reference proteome</keyword>
<comment type="caution">
    <text evidence="5">The sequence shown here is derived from an EMBL/GenBank/DDBJ whole genome shotgun (WGS) entry which is preliminary data.</text>
</comment>
<dbReference type="EMBL" id="BMKC01000003">
    <property type="protein sequence ID" value="GGA86629.1"/>
    <property type="molecule type" value="Genomic_DNA"/>
</dbReference>
<dbReference type="SUPFAM" id="SSF48452">
    <property type="entry name" value="TPR-like"/>
    <property type="match status" value="3"/>
</dbReference>
<dbReference type="InterPro" id="IPR019734">
    <property type="entry name" value="TPR_rpt"/>
</dbReference>
<dbReference type="PANTHER" id="PTHR45586">
    <property type="entry name" value="TPR REPEAT-CONTAINING PROTEIN PA4667"/>
    <property type="match status" value="1"/>
</dbReference>
<dbReference type="PROSITE" id="PS50005">
    <property type="entry name" value="TPR"/>
    <property type="match status" value="1"/>
</dbReference>
<dbReference type="PANTHER" id="PTHR45586:SF16">
    <property type="entry name" value="DOMAIN PROTEIN, PUTATIVE-RELATED"/>
    <property type="match status" value="1"/>
</dbReference>
<keyword evidence="2 3" id="KW-0802">TPR repeat</keyword>
<protein>
    <submittedName>
        <fullName evidence="5">Membrane protein</fullName>
    </submittedName>
</protein>
<dbReference type="Pfam" id="PF13432">
    <property type="entry name" value="TPR_16"/>
    <property type="match status" value="1"/>
</dbReference>
<dbReference type="Gene3D" id="1.25.40.10">
    <property type="entry name" value="Tetratricopeptide repeat domain"/>
    <property type="match status" value="4"/>
</dbReference>
<evidence type="ECO:0000256" key="1">
    <source>
        <dbReference type="ARBA" id="ARBA00022737"/>
    </source>
</evidence>
<dbReference type="Proteomes" id="UP000623419">
    <property type="component" value="Unassembled WGS sequence"/>
</dbReference>
<evidence type="ECO:0000313" key="6">
    <source>
        <dbReference type="Proteomes" id="UP000623419"/>
    </source>
</evidence>
<feature type="chain" id="PRO_5046066310" evidence="4">
    <location>
        <begin position="25"/>
        <end position="551"/>
    </location>
</feature>
<evidence type="ECO:0000313" key="5">
    <source>
        <dbReference type="EMBL" id="GGA86629.1"/>
    </source>
</evidence>
<keyword evidence="4" id="KW-0732">Signal</keyword>
<organism evidence="5 6">
    <name type="scientific">Arenimonas soli</name>
    <dbReference type="NCBI Taxonomy" id="2269504"/>
    <lineage>
        <taxon>Bacteria</taxon>
        <taxon>Pseudomonadati</taxon>
        <taxon>Pseudomonadota</taxon>
        <taxon>Gammaproteobacteria</taxon>
        <taxon>Lysobacterales</taxon>
        <taxon>Lysobacteraceae</taxon>
        <taxon>Arenimonas</taxon>
    </lineage>
</organism>
<feature type="repeat" description="TPR" evidence="3">
    <location>
        <begin position="506"/>
        <end position="539"/>
    </location>
</feature>
<dbReference type="SMART" id="SM00028">
    <property type="entry name" value="TPR"/>
    <property type="match status" value="4"/>
</dbReference>
<dbReference type="Pfam" id="PF14559">
    <property type="entry name" value="TPR_19"/>
    <property type="match status" value="1"/>
</dbReference>
<proteinExistence type="predicted"/>
<name>A0ABQ1HRD5_9GAMM</name>
<gene>
    <name evidence="5" type="ORF">GCM10011521_26400</name>
</gene>
<accession>A0ABQ1HRD5</accession>
<feature type="signal peptide" evidence="4">
    <location>
        <begin position="1"/>
        <end position="24"/>
    </location>
</feature>
<reference evidence="6" key="1">
    <citation type="journal article" date="2019" name="Int. J. Syst. Evol. Microbiol.">
        <title>The Global Catalogue of Microorganisms (GCM) 10K type strain sequencing project: providing services to taxonomists for standard genome sequencing and annotation.</title>
        <authorList>
            <consortium name="The Broad Institute Genomics Platform"/>
            <consortium name="The Broad Institute Genome Sequencing Center for Infectious Disease"/>
            <person name="Wu L."/>
            <person name="Ma J."/>
        </authorList>
    </citation>
    <scope>NUCLEOTIDE SEQUENCE [LARGE SCALE GENOMIC DNA]</scope>
    <source>
        <strain evidence="6">CGMCC 1.15905</strain>
    </source>
</reference>
<evidence type="ECO:0000256" key="2">
    <source>
        <dbReference type="ARBA" id="ARBA00022803"/>
    </source>
</evidence>